<protein>
    <submittedName>
        <fullName evidence="1">Uncharacterized protein</fullName>
    </submittedName>
</protein>
<sequence>MLSLLENANRLPDSLEAEPGLAELFYYAQLD</sequence>
<dbReference type="AlphaFoldDB" id="A0A0F9U8Z6"/>
<evidence type="ECO:0000313" key="1">
    <source>
        <dbReference type="EMBL" id="KKN83777.1"/>
    </source>
</evidence>
<proteinExistence type="predicted"/>
<accession>A0A0F9U8Z6</accession>
<gene>
    <name evidence="1" type="ORF">LCGC14_0296020</name>
</gene>
<name>A0A0F9U8Z6_9ZZZZ</name>
<dbReference type="EMBL" id="LAZR01000180">
    <property type="protein sequence ID" value="KKN83777.1"/>
    <property type="molecule type" value="Genomic_DNA"/>
</dbReference>
<comment type="caution">
    <text evidence="1">The sequence shown here is derived from an EMBL/GenBank/DDBJ whole genome shotgun (WGS) entry which is preliminary data.</text>
</comment>
<organism evidence="1">
    <name type="scientific">marine sediment metagenome</name>
    <dbReference type="NCBI Taxonomy" id="412755"/>
    <lineage>
        <taxon>unclassified sequences</taxon>
        <taxon>metagenomes</taxon>
        <taxon>ecological metagenomes</taxon>
    </lineage>
</organism>
<reference evidence="1" key="1">
    <citation type="journal article" date="2015" name="Nature">
        <title>Complex archaea that bridge the gap between prokaryotes and eukaryotes.</title>
        <authorList>
            <person name="Spang A."/>
            <person name="Saw J.H."/>
            <person name="Jorgensen S.L."/>
            <person name="Zaremba-Niedzwiedzka K."/>
            <person name="Martijn J."/>
            <person name="Lind A.E."/>
            <person name="van Eijk R."/>
            <person name="Schleper C."/>
            <person name="Guy L."/>
            <person name="Ettema T.J."/>
        </authorList>
    </citation>
    <scope>NUCLEOTIDE SEQUENCE</scope>
</reference>